<sequence length="42" mass="4716">MFRATDLLGKCSKPSRVGSLLSKIRHQARDTRAVQAYEPNVD</sequence>
<dbReference type="AlphaFoldDB" id="A0A067FKK1"/>
<name>A0A067FKK1_CITSI</name>
<reference evidence="1 2" key="1">
    <citation type="submission" date="2014-04" db="EMBL/GenBank/DDBJ databases">
        <authorList>
            <consortium name="International Citrus Genome Consortium"/>
            <person name="Gmitter F."/>
            <person name="Chen C."/>
            <person name="Farmerie W."/>
            <person name="Harkins T."/>
            <person name="Desany B."/>
            <person name="Mohiuddin M."/>
            <person name="Kodira C."/>
            <person name="Borodovsky M."/>
            <person name="Lomsadze A."/>
            <person name="Burns P."/>
            <person name="Jenkins J."/>
            <person name="Prochnik S."/>
            <person name="Shu S."/>
            <person name="Chapman J."/>
            <person name="Pitluck S."/>
            <person name="Schmutz J."/>
            <person name="Rokhsar D."/>
        </authorList>
    </citation>
    <scope>NUCLEOTIDE SEQUENCE</scope>
</reference>
<evidence type="ECO:0000313" key="2">
    <source>
        <dbReference type="Proteomes" id="UP000027120"/>
    </source>
</evidence>
<proteinExistence type="predicted"/>
<organism evidence="1 2">
    <name type="scientific">Citrus sinensis</name>
    <name type="common">Sweet orange</name>
    <name type="synonym">Citrus aurantium var. sinensis</name>
    <dbReference type="NCBI Taxonomy" id="2711"/>
    <lineage>
        <taxon>Eukaryota</taxon>
        <taxon>Viridiplantae</taxon>
        <taxon>Streptophyta</taxon>
        <taxon>Embryophyta</taxon>
        <taxon>Tracheophyta</taxon>
        <taxon>Spermatophyta</taxon>
        <taxon>Magnoliopsida</taxon>
        <taxon>eudicotyledons</taxon>
        <taxon>Gunneridae</taxon>
        <taxon>Pentapetalae</taxon>
        <taxon>rosids</taxon>
        <taxon>malvids</taxon>
        <taxon>Sapindales</taxon>
        <taxon>Rutaceae</taxon>
        <taxon>Aurantioideae</taxon>
        <taxon>Citrus</taxon>
    </lineage>
</organism>
<accession>A0A067FKK1</accession>
<evidence type="ECO:0000313" key="1">
    <source>
        <dbReference type="EMBL" id="KDO67888.1"/>
    </source>
</evidence>
<dbReference type="Proteomes" id="UP000027120">
    <property type="component" value="Unassembled WGS sequence"/>
</dbReference>
<feature type="non-terminal residue" evidence="1">
    <location>
        <position position="42"/>
    </location>
</feature>
<gene>
    <name evidence="1" type="ORF">CISIN_1g0124872mg</name>
</gene>
<dbReference type="EMBL" id="KK784895">
    <property type="protein sequence ID" value="KDO67888.1"/>
    <property type="molecule type" value="Genomic_DNA"/>
</dbReference>
<keyword evidence="2" id="KW-1185">Reference proteome</keyword>
<protein>
    <submittedName>
        <fullName evidence="1">Uncharacterized protein</fullName>
    </submittedName>
</protein>